<accession>A0A4Z0A0Y7</accession>
<dbReference type="PANTHER" id="PTHR45458:SF1">
    <property type="entry name" value="SHORT CHAIN DEHYDROGENASE"/>
    <property type="match status" value="1"/>
</dbReference>
<dbReference type="AlphaFoldDB" id="A0A4Z0A0Y7"/>
<dbReference type="InterPro" id="IPR002347">
    <property type="entry name" value="SDR_fam"/>
</dbReference>
<dbReference type="GO" id="GO:0016616">
    <property type="term" value="F:oxidoreductase activity, acting on the CH-OH group of donors, NAD or NADP as acceptor"/>
    <property type="evidence" value="ECO:0007669"/>
    <property type="project" value="TreeGrafter"/>
</dbReference>
<dbReference type="InterPro" id="IPR036291">
    <property type="entry name" value="NAD(P)-bd_dom_sf"/>
</dbReference>
<proteinExistence type="predicted"/>
<dbReference type="Gene3D" id="3.40.50.720">
    <property type="entry name" value="NAD(P)-binding Rossmann-like Domain"/>
    <property type="match status" value="1"/>
</dbReference>
<dbReference type="PANTHER" id="PTHR45458">
    <property type="entry name" value="SHORT-CHAIN DEHYDROGENASE/REDUCTASE SDR"/>
    <property type="match status" value="1"/>
</dbReference>
<protein>
    <recommendedName>
        <fullName evidence="3">NAD(P)-binding protein</fullName>
    </recommendedName>
</protein>
<evidence type="ECO:0008006" key="3">
    <source>
        <dbReference type="Google" id="ProtNLM"/>
    </source>
</evidence>
<name>A0A4Z0A0Y7_9AGAM</name>
<organism evidence="1 2">
    <name type="scientific">Hericium alpestre</name>
    <dbReference type="NCBI Taxonomy" id="135208"/>
    <lineage>
        <taxon>Eukaryota</taxon>
        <taxon>Fungi</taxon>
        <taxon>Dikarya</taxon>
        <taxon>Basidiomycota</taxon>
        <taxon>Agaricomycotina</taxon>
        <taxon>Agaricomycetes</taxon>
        <taxon>Russulales</taxon>
        <taxon>Hericiaceae</taxon>
        <taxon>Hericium</taxon>
    </lineage>
</organism>
<evidence type="ECO:0000313" key="1">
    <source>
        <dbReference type="EMBL" id="TFY79841.1"/>
    </source>
</evidence>
<dbReference type="CDD" id="cd05325">
    <property type="entry name" value="carb_red_sniffer_like_SDR_c"/>
    <property type="match status" value="1"/>
</dbReference>
<dbReference type="PRINTS" id="PR00081">
    <property type="entry name" value="GDHRDH"/>
</dbReference>
<dbReference type="SUPFAM" id="SSF51735">
    <property type="entry name" value="NAD(P)-binding Rossmann-fold domains"/>
    <property type="match status" value="1"/>
</dbReference>
<sequence length="218" mass="23281">MSETESFTWLITGTSRGIGLEFVRQLVASPANTVFAACRKPDSADALKTLGESAKGNLHIVPLDLSDFPSVTAAAEVVQGILGDRGLDYLINSAAITNIAGPAFVSQIYLPLLEKGKRKVIMNLTSGIGSIGLDYGDKNASYCISKTGLNMLTYKQAKERPDLIAFVVDPGWVKTDMGGEGAVLEPHESIGGLLKLITNATPESSGKFFRYNGEVLPW</sequence>
<comment type="caution">
    <text evidence="1">The sequence shown here is derived from an EMBL/GenBank/DDBJ whole genome shotgun (WGS) entry which is preliminary data.</text>
</comment>
<evidence type="ECO:0000313" key="2">
    <source>
        <dbReference type="Proteomes" id="UP000298061"/>
    </source>
</evidence>
<dbReference type="Pfam" id="PF00106">
    <property type="entry name" value="adh_short"/>
    <property type="match status" value="1"/>
</dbReference>
<gene>
    <name evidence="1" type="ORF">EWM64_g4172</name>
</gene>
<reference evidence="1 2" key="1">
    <citation type="submission" date="2019-02" db="EMBL/GenBank/DDBJ databases">
        <title>Genome sequencing of the rare red list fungi Hericium alpestre (H. flagellum).</title>
        <authorList>
            <person name="Buettner E."/>
            <person name="Kellner H."/>
        </authorList>
    </citation>
    <scope>NUCLEOTIDE SEQUENCE [LARGE SCALE GENOMIC DNA]</scope>
    <source>
        <strain evidence="1 2">DSM 108284</strain>
    </source>
</reference>
<dbReference type="OrthoDB" id="9876299at2759"/>
<dbReference type="EMBL" id="SFCI01000433">
    <property type="protein sequence ID" value="TFY79841.1"/>
    <property type="molecule type" value="Genomic_DNA"/>
</dbReference>
<dbReference type="Proteomes" id="UP000298061">
    <property type="component" value="Unassembled WGS sequence"/>
</dbReference>
<dbReference type="InterPro" id="IPR052184">
    <property type="entry name" value="SDR_enzymes"/>
</dbReference>
<keyword evidence="2" id="KW-1185">Reference proteome</keyword>